<dbReference type="OrthoDB" id="218717at2"/>
<dbReference type="RefSeq" id="WP_146391868.1">
    <property type="nucleotide sequence ID" value="NZ_SJPK01000006.1"/>
</dbReference>
<dbReference type="SUPFAM" id="SSF48452">
    <property type="entry name" value="TPR-like"/>
    <property type="match status" value="1"/>
</dbReference>
<dbReference type="EMBL" id="SJPK01000006">
    <property type="protein sequence ID" value="TWT66039.1"/>
    <property type="molecule type" value="Genomic_DNA"/>
</dbReference>
<keyword evidence="2" id="KW-1185">Reference proteome</keyword>
<reference evidence="1 2" key="1">
    <citation type="submission" date="2019-02" db="EMBL/GenBank/DDBJ databases">
        <title>Deep-cultivation of Planctomycetes and their phenomic and genomic characterization uncovers novel biology.</title>
        <authorList>
            <person name="Wiegand S."/>
            <person name="Jogler M."/>
            <person name="Boedeker C."/>
            <person name="Pinto D."/>
            <person name="Vollmers J."/>
            <person name="Rivas-Marin E."/>
            <person name="Kohn T."/>
            <person name="Peeters S.H."/>
            <person name="Heuer A."/>
            <person name="Rast P."/>
            <person name="Oberbeckmann S."/>
            <person name="Bunk B."/>
            <person name="Jeske O."/>
            <person name="Meyerdierks A."/>
            <person name="Storesund J.E."/>
            <person name="Kallscheuer N."/>
            <person name="Luecker S."/>
            <person name="Lage O.M."/>
            <person name="Pohl T."/>
            <person name="Merkel B.J."/>
            <person name="Hornburger P."/>
            <person name="Mueller R.-W."/>
            <person name="Bruemmer F."/>
            <person name="Labrenz M."/>
            <person name="Spormann A.M."/>
            <person name="Op Den Camp H."/>
            <person name="Overmann J."/>
            <person name="Amann R."/>
            <person name="Jetten M.S.M."/>
            <person name="Mascher T."/>
            <person name="Medema M.H."/>
            <person name="Devos D.P."/>
            <person name="Kaster A.-K."/>
            <person name="Ovreas L."/>
            <person name="Rohde M."/>
            <person name="Galperin M.Y."/>
            <person name="Jogler C."/>
        </authorList>
    </citation>
    <scope>NUCLEOTIDE SEQUENCE [LARGE SCALE GENOMIC DNA]</scope>
    <source>
        <strain evidence="1 2">CA85</strain>
    </source>
</reference>
<dbReference type="Gene3D" id="1.25.40.10">
    <property type="entry name" value="Tetratricopeptide repeat domain"/>
    <property type="match status" value="1"/>
</dbReference>
<evidence type="ECO:0000313" key="2">
    <source>
        <dbReference type="Proteomes" id="UP000318053"/>
    </source>
</evidence>
<evidence type="ECO:0000313" key="1">
    <source>
        <dbReference type="EMBL" id="TWT66039.1"/>
    </source>
</evidence>
<sequence length="2080" mass="233742">MSIAFFPDQPDRHRFARVSVHRWLLTIGMVFSLSSLSELRAQDVGTALAADENTAEIDTAEFDTAEHDSAERIAQVLAAMLESAQFSQRETATRDLWRIGLPARAALELVRDTGSPDARLRASRVLEDFNVGILPTTSAQDRDRIRQFRHGSPSTRLQMLPDLLADLPIPWIEGLIVSEDQPDMRRRFIGLMFSDPKIRQLHRSVEAIAKTVNRNADGMGESWSRDTIAWTLAVPEVISEIVNAGNLSSITGYVAGLPAEDRTATLSHLCQNPEPARSLILSGNSPFLFELLEQAEDGGQAAGLAVTLFQNPTVVESIVLGGEFDDLVDELERRFGTATSQQILIASLENARTIAAMLAEMGWKRLRQWVERIDDPTSRITCLAHVMSERRVFDWLKSNDNIIEVLSVAEEAGDADLREIYLKMIVTNGVMVELVRTGSSEVILGIWELIAPLEDAELQGSLIEQLMATSSLSLILKNRSSGKAILDIIASLPAQQFAASILALEEDRDAILFFADSMLLSDLIAISERIPSEHRARFINTLTLKIAADNDDIDTKIRGWMDSAAELEPAERVPFIASLSILPMTKGLAGQLVKEVTEEATQGTRGQTLTNLSLSQNQAIGTFLHTEHCSWVIDTMQILADSDLELVIDSIVVKRRHVHAYLDQAQLARLVQQIIRLDDSKSQDAFSKLLTWCPKSTLTDPDTVNQLTEVIVSTEGLDAKQRITQWMLQSEPLMQTVIEIDQLGVFVDAVASQSDRSLQLRSLSELCRHGNAHRALLADEHLETLLSVMDDQWLPRERERFISVLAPGNVMREMSQADRFDSLVQFLTNKREDAETSAIGRGMLAGKLMEDYRSLQSLIEHDRFLEVFDIAEKAGGVTARLALQLCNRRDVLAIFDEAERLTDLMDAVVYGAAVAFRSDIDFHLFRSGELVRLLLETNRKDVIEQYIRGVTDDRKRTSLLRSLVQGNRDTELFIRDGHLQWLWDLVESQSPASYTPLFKSYLAVSAYRVGHSLSPDRWTKLYRDIDLVTVPKIRNEAVESMMSVPITDTQSGRHLDQLLAWIDAERNAGVRNQWVARLLLNAGPAKLIDRRRDDLLRTIVQTDNTSTSVVKALLRDEEAVNSLRDAGLFEPFMEHFESAANSRALMFQAIQSPYACQHLDREKRVYPWIRQHLAEQKQESGQYAINQMSSNGHLLGLIIDAGELKTLRQSARALDAKNAQYSTRSAELSLMMKKPCLEYLLREERTGELIRLARSHSNPRRELTNVRHLASNKHVVAAIAEGGGLKKMVALIDGLDSLGQDQSRQIEQFLMGYGAFSYWAGYGDRETLTSLFNRLRQDQSRFDQMTRSFVSNQVELLNHQVVEVLLEMISLCGEQSKENLYQQLLHHPRLRWQMVDAGWQRDLLDVAKLTSQPQTYNEAILFSPTGVVANRISKKKFDAAEKLLAEYANHEKGYSRLAAFYLLRGVLPARIAELESSQPNSPILAFLLKCGGQFDAGADVAVASGDPGLATRILMQGERWQAAADLEQKRLQQPSDEPLSPNVRIEILSRLAILQHHAGRDLDCQQSCDELLEIAKSSPAFTIKRLCCNVLLLTDRIEPAIQLAQESDRPLQLALLGQRGEYTKAFETVGLSMDNPQGWFHGLMEAHPQPQQKIHAIREAVQVCELLDQSGNRSQADVIFKKLEELFSSERPERSHGRVAFRPTPFSMDVDRALLRSGRLSMLWPRVAAAIQDSGYPSAYLNLNADHRDTGNELFGWWEILNPELFQPRSYPSNNQAQDEPQVPLEKTVERLQILHDLLSDNGKVTIDGKTINTTDYIKRQFYADGRPNRNRRQSTSALLAMLRLGNLEQATDLFEDIGGDRNGVHAIPSTQYGWILYKLQRWAEAVDPLYEQWSGNPASPVYRYLSAEALAKSGEKLAGREMRQIASMMAVGVNDRFQLITRLDSLGFPSLAIDEAKVMHATAPTQQWVWFDVCKRLSETESDHERIAALIQCHLLRYAQPTGRTISLPDLKLLHHPHLHRAAVAIQDGDYEDAQRHIDTVLEINRVDPEIGGMLIPLLQEAGREGQATVLRERLETVP</sequence>
<dbReference type="InterPro" id="IPR011990">
    <property type="entry name" value="TPR-like_helical_dom_sf"/>
</dbReference>
<proteinExistence type="predicted"/>
<name>A0A5C5XU07_9BACT</name>
<accession>A0A5C5XU07</accession>
<gene>
    <name evidence="1" type="ORF">CA85_29010</name>
</gene>
<protein>
    <submittedName>
        <fullName evidence="1">Uncharacterized protein</fullName>
    </submittedName>
</protein>
<dbReference type="Proteomes" id="UP000318053">
    <property type="component" value="Unassembled WGS sequence"/>
</dbReference>
<comment type="caution">
    <text evidence="1">The sequence shown here is derived from an EMBL/GenBank/DDBJ whole genome shotgun (WGS) entry which is preliminary data.</text>
</comment>
<organism evidence="1 2">
    <name type="scientific">Allorhodopirellula solitaria</name>
    <dbReference type="NCBI Taxonomy" id="2527987"/>
    <lineage>
        <taxon>Bacteria</taxon>
        <taxon>Pseudomonadati</taxon>
        <taxon>Planctomycetota</taxon>
        <taxon>Planctomycetia</taxon>
        <taxon>Pirellulales</taxon>
        <taxon>Pirellulaceae</taxon>
        <taxon>Allorhodopirellula</taxon>
    </lineage>
</organism>